<dbReference type="InterPro" id="IPR013760">
    <property type="entry name" value="Topo_IIA-like_dom_sf"/>
</dbReference>
<dbReference type="AlphaFoldDB" id="A0A6J4PRD4"/>
<dbReference type="EC" id="5.99.1.3" evidence="5"/>
<dbReference type="GO" id="GO:0006265">
    <property type="term" value="P:DNA topological change"/>
    <property type="evidence" value="ECO:0007669"/>
    <property type="project" value="InterPro"/>
</dbReference>
<comment type="catalytic activity">
    <reaction evidence="1">
        <text>ATP-dependent breakage, passage and rejoining of double-stranded DNA.</text>
        <dbReference type="EC" id="5.6.2.2"/>
    </reaction>
</comment>
<dbReference type="GO" id="GO:0003677">
    <property type="term" value="F:DNA binding"/>
    <property type="evidence" value="ECO:0007669"/>
    <property type="project" value="UniProtKB-UniRule"/>
</dbReference>
<dbReference type="FunFam" id="2.120.10.90:FF:000004">
    <property type="entry name" value="DNA gyrase subunit A"/>
    <property type="match status" value="1"/>
</dbReference>
<dbReference type="SUPFAM" id="SSF101904">
    <property type="entry name" value="GyrA/ParC C-terminal domain-like"/>
    <property type="match status" value="1"/>
</dbReference>
<evidence type="ECO:0000256" key="1">
    <source>
        <dbReference type="ARBA" id="ARBA00000185"/>
    </source>
</evidence>
<feature type="non-terminal residue" evidence="5">
    <location>
        <position position="1"/>
    </location>
</feature>
<keyword evidence="5" id="KW-0413">Isomerase</keyword>
<dbReference type="GO" id="GO:0009330">
    <property type="term" value="C:DNA topoisomerase type II (double strand cut, ATP-hydrolyzing) complex"/>
    <property type="evidence" value="ECO:0007669"/>
    <property type="project" value="TreeGrafter"/>
</dbReference>
<dbReference type="InterPro" id="IPR002205">
    <property type="entry name" value="Topo_IIA_dom_A"/>
</dbReference>
<dbReference type="EMBL" id="CADCUX010000461">
    <property type="protein sequence ID" value="CAA9423373.1"/>
    <property type="molecule type" value="Genomic_DNA"/>
</dbReference>
<dbReference type="GO" id="GO:0005737">
    <property type="term" value="C:cytoplasm"/>
    <property type="evidence" value="ECO:0007669"/>
    <property type="project" value="TreeGrafter"/>
</dbReference>
<evidence type="ECO:0000259" key="4">
    <source>
        <dbReference type="PROSITE" id="PS52040"/>
    </source>
</evidence>
<protein>
    <submittedName>
        <fullName evidence="5">DNA gyrase subunit A</fullName>
        <ecNumber evidence="5">5.99.1.3</ecNumber>
    </submittedName>
</protein>
<dbReference type="PANTHER" id="PTHR43493">
    <property type="entry name" value="DNA GYRASE/TOPOISOMERASE SUBUNIT A"/>
    <property type="match status" value="1"/>
</dbReference>
<sequence>RLSDTQAQEILQMRLQRLTGLEQDKIVAEYKDVMAEIDDLLDILAKPARVSAIIGEELAALKHEFGQTKAGARRSVVEHNAQDLATEDLITPTDMVVTLSHSGYIKSQPLSEYRAQKRGGRGKQATATKEDDWIDQLFIANTHDWILCFSNRGRMYWLKVWEVPAGSRGSRGRPIVNMFPLADGEKINVVLPLTGEFRSFPADHYVFMGTSMGTVKKTALDEFSNPRKAGIIAVDLDEGDYLIGAALTDGKHDVMLFSDGGKAVRFDENDVRPMGRAARGVRGMMLDEGQSVIAMLVAEDETQSVLTATRNGYGKRTPITEYTRHGRGTKGMIAIQQSERNGKVVAATLVHADDEIMLITDKGVLVRTRVSEIRELGRATQGVTLIGLDEGSKLSGLQRIVENDAQAVEADPVDATPEGGEA</sequence>
<dbReference type="InterPro" id="IPR006691">
    <property type="entry name" value="GyrA/parC_rep"/>
</dbReference>
<comment type="caution">
    <text evidence="3">Lacks conserved residue(s) required for the propagation of feature annotation.</text>
</comment>
<feature type="domain" description="Topo IIA-type catalytic" evidence="4">
    <location>
        <begin position="1"/>
        <end position="89"/>
    </location>
</feature>
<dbReference type="GO" id="GO:0005524">
    <property type="term" value="F:ATP binding"/>
    <property type="evidence" value="ECO:0007669"/>
    <property type="project" value="InterPro"/>
</dbReference>
<name>A0A6J4PRD4_9BURK</name>
<dbReference type="Gene3D" id="1.10.268.10">
    <property type="entry name" value="Topoisomerase, domain 3"/>
    <property type="match status" value="1"/>
</dbReference>
<keyword evidence="2" id="KW-0799">Topoisomerase</keyword>
<dbReference type="SUPFAM" id="SSF56719">
    <property type="entry name" value="Type II DNA topoisomerase"/>
    <property type="match status" value="1"/>
</dbReference>
<keyword evidence="3" id="KW-0238">DNA-binding</keyword>
<accession>A0A6J4PRD4</accession>
<evidence type="ECO:0000256" key="3">
    <source>
        <dbReference type="PROSITE-ProRule" id="PRU01384"/>
    </source>
</evidence>
<dbReference type="InterPro" id="IPR013757">
    <property type="entry name" value="Topo_IIA_A_a_sf"/>
</dbReference>
<dbReference type="Pfam" id="PF03989">
    <property type="entry name" value="DNA_gyraseA_C"/>
    <property type="match status" value="6"/>
</dbReference>
<proteinExistence type="predicted"/>
<dbReference type="Gene3D" id="2.120.10.90">
    <property type="entry name" value="DNA gyrase/topoisomerase IV, subunit A, C-terminal"/>
    <property type="match status" value="1"/>
</dbReference>
<dbReference type="PANTHER" id="PTHR43493:SF5">
    <property type="entry name" value="DNA GYRASE SUBUNIT A, CHLOROPLASTIC_MITOCHONDRIAL"/>
    <property type="match status" value="1"/>
</dbReference>
<reference evidence="5" key="1">
    <citation type="submission" date="2020-02" db="EMBL/GenBank/DDBJ databases">
        <authorList>
            <person name="Meier V. D."/>
        </authorList>
    </citation>
    <scope>NUCLEOTIDE SEQUENCE</scope>
    <source>
        <strain evidence="5">AVDCRST_MAG51</strain>
    </source>
</reference>
<evidence type="ECO:0000313" key="5">
    <source>
        <dbReference type="EMBL" id="CAA9423373.1"/>
    </source>
</evidence>
<evidence type="ECO:0000256" key="2">
    <source>
        <dbReference type="ARBA" id="ARBA00023029"/>
    </source>
</evidence>
<dbReference type="PROSITE" id="PS52040">
    <property type="entry name" value="TOPO_IIA"/>
    <property type="match status" value="1"/>
</dbReference>
<dbReference type="InterPro" id="IPR035516">
    <property type="entry name" value="Gyrase/topoIV_suA_C"/>
</dbReference>
<dbReference type="InterPro" id="IPR050220">
    <property type="entry name" value="Type_II_DNA_Topoisomerases"/>
</dbReference>
<gene>
    <name evidence="5" type="ORF">AVDCRST_MAG51-2183</name>
</gene>
<dbReference type="GO" id="GO:0003918">
    <property type="term" value="F:DNA topoisomerase type II (double strand cut, ATP-hydrolyzing) activity"/>
    <property type="evidence" value="ECO:0007669"/>
    <property type="project" value="UniProtKB-EC"/>
</dbReference>
<organism evidence="5">
    <name type="scientific">uncultured Ramlibacter sp</name>
    <dbReference type="NCBI Taxonomy" id="260755"/>
    <lineage>
        <taxon>Bacteria</taxon>
        <taxon>Pseudomonadati</taxon>
        <taxon>Pseudomonadota</taxon>
        <taxon>Betaproteobacteria</taxon>
        <taxon>Burkholderiales</taxon>
        <taxon>Comamonadaceae</taxon>
        <taxon>Ramlibacter</taxon>
        <taxon>environmental samples</taxon>
    </lineage>
</organism>